<proteinExistence type="predicted"/>
<protein>
    <submittedName>
        <fullName evidence="1">Pyridoxamine-phosphate oxidase domain-containing protein</fullName>
    </submittedName>
</protein>
<dbReference type="KEGG" id="dmm:dnm_068540"/>
<dbReference type="Proteomes" id="UP000663722">
    <property type="component" value="Chromosome"/>
</dbReference>
<reference evidence="1" key="1">
    <citation type="journal article" date="2021" name="Microb. Physiol.">
        <title>Proteogenomic Insights into the Physiology of Marine, Sulfate-Reducing, Filamentous Desulfonema limicola and Desulfonema magnum.</title>
        <authorList>
            <person name="Schnaars V."/>
            <person name="Wohlbrand L."/>
            <person name="Scheve S."/>
            <person name="Hinrichs C."/>
            <person name="Reinhardt R."/>
            <person name="Rabus R."/>
        </authorList>
    </citation>
    <scope>NUCLEOTIDE SEQUENCE</scope>
    <source>
        <strain evidence="1">4be13</strain>
    </source>
</reference>
<dbReference type="SUPFAM" id="SSF50475">
    <property type="entry name" value="FMN-binding split barrel"/>
    <property type="match status" value="1"/>
</dbReference>
<keyword evidence="2" id="KW-1185">Reference proteome</keyword>
<dbReference type="RefSeq" id="WP_207678831.1">
    <property type="nucleotide sequence ID" value="NZ_CP061800.1"/>
</dbReference>
<dbReference type="InterPro" id="IPR012349">
    <property type="entry name" value="Split_barrel_FMN-bd"/>
</dbReference>
<dbReference type="PANTHER" id="PTHR40660">
    <property type="entry name" value="5'-PHOSPHATE OXIDASE PUTATIVE DOMAIN-CONTAINING PROTEIN-RELATED"/>
    <property type="match status" value="1"/>
</dbReference>
<name>A0A975GS75_9BACT</name>
<dbReference type="EMBL" id="CP061800">
    <property type="protein sequence ID" value="QTA90793.1"/>
    <property type="molecule type" value="Genomic_DNA"/>
</dbReference>
<dbReference type="Gene3D" id="2.30.110.10">
    <property type="entry name" value="Electron Transport, Fmn-binding Protein, Chain A"/>
    <property type="match status" value="1"/>
</dbReference>
<sequence>MNLKDYFENTKGTGVLATADSEGRTDAAVFARPHILEDGTVAMIMRDRLTHKNLQSNPHATYLFMEQGPGYKGIRLFLTKTGEEEETERLYSLRRKTYSLEAEDTKGPKFLVIFKLDKELPLIGPGEPENE</sequence>
<dbReference type="PANTHER" id="PTHR40660:SF1">
    <property type="entry name" value="5'-PHOSPHATE OXIDASE PUTATIVE DOMAIN-CONTAINING PROTEIN-RELATED"/>
    <property type="match status" value="1"/>
</dbReference>
<gene>
    <name evidence="1" type="ORF">dnm_068540</name>
</gene>
<evidence type="ECO:0000313" key="2">
    <source>
        <dbReference type="Proteomes" id="UP000663722"/>
    </source>
</evidence>
<dbReference type="AlphaFoldDB" id="A0A975GS75"/>
<organism evidence="1 2">
    <name type="scientific">Desulfonema magnum</name>
    <dbReference type="NCBI Taxonomy" id="45655"/>
    <lineage>
        <taxon>Bacteria</taxon>
        <taxon>Pseudomonadati</taxon>
        <taxon>Thermodesulfobacteriota</taxon>
        <taxon>Desulfobacteria</taxon>
        <taxon>Desulfobacterales</taxon>
        <taxon>Desulfococcaceae</taxon>
        <taxon>Desulfonema</taxon>
    </lineage>
</organism>
<accession>A0A975GS75</accession>
<evidence type="ECO:0000313" key="1">
    <source>
        <dbReference type="EMBL" id="QTA90793.1"/>
    </source>
</evidence>